<dbReference type="HOGENOM" id="CLU_1215238_0_0_1"/>
<organism evidence="1 2">
    <name type="scientific">Pseudocercospora fijiensis (strain CIRAD86)</name>
    <name type="common">Black leaf streak disease fungus</name>
    <name type="synonym">Mycosphaerella fijiensis</name>
    <dbReference type="NCBI Taxonomy" id="383855"/>
    <lineage>
        <taxon>Eukaryota</taxon>
        <taxon>Fungi</taxon>
        <taxon>Dikarya</taxon>
        <taxon>Ascomycota</taxon>
        <taxon>Pezizomycotina</taxon>
        <taxon>Dothideomycetes</taxon>
        <taxon>Dothideomycetidae</taxon>
        <taxon>Mycosphaerellales</taxon>
        <taxon>Mycosphaerellaceae</taxon>
        <taxon>Pseudocercospora</taxon>
    </lineage>
</organism>
<dbReference type="eggNOG" id="ENOG502RW5W">
    <property type="taxonomic scope" value="Eukaryota"/>
</dbReference>
<sequence>MSSNAASIYVKHNNGRVELVAKIDKQKLCLFSRHADRRFKSAPTRDRSCTEPSPFLVHQPAHLDVDIIPSIRIIVRWIEEYDEANPAPLNISMIPNPPSPGTLGPWIGPDIKQAVDLYFTCFHIFVDRHRRGDLLHRQIKDYTKQSSISLNEFQMISEILSFDTALIHSMMNQVIYDSIKGKSVPEWEKIKQYCIEVGKWQEMCKIAEDIVKKIQDAKETDAGRKGAA</sequence>
<dbReference type="AlphaFoldDB" id="M2ZNE5"/>
<dbReference type="KEGG" id="pfj:MYCFIDRAFT_84643"/>
<dbReference type="OrthoDB" id="3641666at2759"/>
<proteinExistence type="predicted"/>
<evidence type="ECO:0000313" key="1">
    <source>
        <dbReference type="EMBL" id="EME80619.1"/>
    </source>
</evidence>
<dbReference type="RefSeq" id="XP_007929505.1">
    <property type="nucleotide sequence ID" value="XM_007931314.1"/>
</dbReference>
<dbReference type="GeneID" id="19342226"/>
<keyword evidence="2" id="KW-1185">Reference proteome</keyword>
<gene>
    <name evidence="1" type="ORF">MYCFIDRAFT_84643</name>
</gene>
<evidence type="ECO:0008006" key="3">
    <source>
        <dbReference type="Google" id="ProtNLM"/>
    </source>
</evidence>
<name>M2ZNE5_PSEFD</name>
<accession>M2ZNE5</accession>
<dbReference type="Proteomes" id="UP000016932">
    <property type="component" value="Unassembled WGS sequence"/>
</dbReference>
<evidence type="ECO:0000313" key="2">
    <source>
        <dbReference type="Proteomes" id="UP000016932"/>
    </source>
</evidence>
<protein>
    <recommendedName>
        <fullName evidence="3">BTB domain-containing protein</fullName>
    </recommendedName>
</protein>
<reference evidence="1 2" key="1">
    <citation type="journal article" date="2012" name="PLoS Pathog.">
        <title>Diverse lifestyles and strategies of plant pathogenesis encoded in the genomes of eighteen Dothideomycetes fungi.</title>
        <authorList>
            <person name="Ohm R.A."/>
            <person name="Feau N."/>
            <person name="Henrissat B."/>
            <person name="Schoch C.L."/>
            <person name="Horwitz B.A."/>
            <person name="Barry K.W."/>
            <person name="Condon B.J."/>
            <person name="Copeland A.C."/>
            <person name="Dhillon B."/>
            <person name="Glaser F."/>
            <person name="Hesse C.N."/>
            <person name="Kosti I."/>
            <person name="LaButti K."/>
            <person name="Lindquist E.A."/>
            <person name="Lucas S."/>
            <person name="Salamov A.A."/>
            <person name="Bradshaw R.E."/>
            <person name="Ciuffetti L."/>
            <person name="Hamelin R.C."/>
            <person name="Kema G.H.J."/>
            <person name="Lawrence C."/>
            <person name="Scott J.A."/>
            <person name="Spatafora J.W."/>
            <person name="Turgeon B.G."/>
            <person name="de Wit P.J.G.M."/>
            <person name="Zhong S."/>
            <person name="Goodwin S.B."/>
            <person name="Grigoriev I.V."/>
        </authorList>
    </citation>
    <scope>NUCLEOTIDE SEQUENCE [LARGE SCALE GENOMIC DNA]</scope>
    <source>
        <strain evidence="1 2">CIRAD86</strain>
    </source>
</reference>
<dbReference type="VEuPathDB" id="FungiDB:MYCFIDRAFT_84643"/>
<dbReference type="EMBL" id="KB446561">
    <property type="protein sequence ID" value="EME80619.1"/>
    <property type="molecule type" value="Genomic_DNA"/>
</dbReference>